<comment type="caution">
    <text evidence="2">The sequence shown here is derived from an EMBL/GenBank/DDBJ whole genome shotgun (WGS) entry which is preliminary data.</text>
</comment>
<accession>A0A9E4NML2</accession>
<organism evidence="2 3">
    <name type="scientific">Candidatus Thiodiazotropha taylori</name>
    <dbReference type="NCBI Taxonomy" id="2792791"/>
    <lineage>
        <taxon>Bacteria</taxon>
        <taxon>Pseudomonadati</taxon>
        <taxon>Pseudomonadota</taxon>
        <taxon>Gammaproteobacteria</taxon>
        <taxon>Chromatiales</taxon>
        <taxon>Sedimenticolaceae</taxon>
        <taxon>Candidatus Thiodiazotropha</taxon>
    </lineage>
</organism>
<feature type="region of interest" description="Disordered" evidence="1">
    <location>
        <begin position="1"/>
        <end position="50"/>
    </location>
</feature>
<evidence type="ECO:0000313" key="3">
    <source>
        <dbReference type="Proteomes" id="UP000886674"/>
    </source>
</evidence>
<protein>
    <submittedName>
        <fullName evidence="2">Uncharacterized protein</fullName>
    </submittedName>
</protein>
<evidence type="ECO:0000313" key="2">
    <source>
        <dbReference type="EMBL" id="MCG7979567.1"/>
    </source>
</evidence>
<name>A0A9E4NML2_9GAMM</name>
<dbReference type="AlphaFoldDB" id="A0A9E4NML2"/>
<proteinExistence type="predicted"/>
<sequence>MTRHTRTGYRDSGNGRFISEKQANRRNPNNWQKERVPLPGRGDTGRGEKK</sequence>
<dbReference type="EMBL" id="JAEPCR010000077">
    <property type="protein sequence ID" value="MCG7979567.1"/>
    <property type="molecule type" value="Genomic_DNA"/>
</dbReference>
<dbReference type="Proteomes" id="UP000886674">
    <property type="component" value="Unassembled WGS sequence"/>
</dbReference>
<reference evidence="2" key="1">
    <citation type="journal article" date="2021" name="Proc. Natl. Acad. Sci. U.S.A.">
        <title>Global biogeography of chemosynthetic symbionts reveals both localized and globally distributed symbiont groups. .</title>
        <authorList>
            <person name="Osvatic J.T."/>
            <person name="Wilkins L.G.E."/>
            <person name="Leibrecht L."/>
            <person name="Leray M."/>
            <person name="Zauner S."/>
            <person name="Polzin J."/>
            <person name="Camacho Y."/>
            <person name="Gros O."/>
            <person name="van Gils J.A."/>
            <person name="Eisen J.A."/>
            <person name="Petersen J.M."/>
            <person name="Yuen B."/>
        </authorList>
    </citation>
    <scope>NUCLEOTIDE SEQUENCE</scope>
    <source>
        <strain evidence="2">MAGclacostrist055</strain>
    </source>
</reference>
<gene>
    <name evidence="2" type="ORF">JAY77_15670</name>
</gene>
<evidence type="ECO:0000256" key="1">
    <source>
        <dbReference type="SAM" id="MobiDB-lite"/>
    </source>
</evidence>